<dbReference type="RefSeq" id="WP_155141602.1">
    <property type="nucleotide sequence ID" value="NZ_BMGZ01000003.1"/>
</dbReference>
<dbReference type="AlphaFoldDB" id="A0A8J3EVH9"/>
<dbReference type="EMBL" id="VCJR02000003">
    <property type="protein sequence ID" value="NHK28999.1"/>
    <property type="molecule type" value="Genomic_DNA"/>
</dbReference>
<keyword evidence="4" id="KW-1185">Reference proteome</keyword>
<evidence type="ECO:0000313" key="4">
    <source>
        <dbReference type="Proteomes" id="UP000818603"/>
    </source>
</evidence>
<dbReference type="EMBL" id="BMGZ01000003">
    <property type="protein sequence ID" value="GGI00619.1"/>
    <property type="molecule type" value="Genomic_DNA"/>
</dbReference>
<reference evidence="1" key="3">
    <citation type="submission" date="2020-09" db="EMBL/GenBank/DDBJ databases">
        <authorList>
            <person name="Sun Q."/>
            <person name="Zhou Y."/>
        </authorList>
    </citation>
    <scope>NUCLEOTIDE SEQUENCE</scope>
    <source>
        <strain evidence="1">CGMCC 1.14984</strain>
    </source>
</reference>
<evidence type="ECO:0000313" key="2">
    <source>
        <dbReference type="EMBL" id="NHK28999.1"/>
    </source>
</evidence>
<reference evidence="1" key="1">
    <citation type="journal article" date="2014" name="Int. J. Syst. Evol. Microbiol.">
        <title>Complete genome sequence of Corynebacterium casei LMG S-19264T (=DSM 44701T), isolated from a smear-ripened cheese.</title>
        <authorList>
            <consortium name="US DOE Joint Genome Institute (JGI-PGF)"/>
            <person name="Walter F."/>
            <person name="Albersmeier A."/>
            <person name="Kalinowski J."/>
            <person name="Ruckert C."/>
        </authorList>
    </citation>
    <scope>NUCLEOTIDE SEQUENCE</scope>
    <source>
        <strain evidence="1">CGMCC 1.14984</strain>
    </source>
</reference>
<gene>
    <name evidence="2" type="ORF">FF098_013835</name>
    <name evidence="1" type="ORF">GCM10011355_29340</name>
</gene>
<comment type="caution">
    <text evidence="1">The sequence shown here is derived from an EMBL/GenBank/DDBJ whole genome shotgun (WGS) entry which is preliminary data.</text>
</comment>
<organism evidence="1 3">
    <name type="scientific">Aquisalinus luteolus</name>
    <dbReference type="NCBI Taxonomy" id="1566827"/>
    <lineage>
        <taxon>Bacteria</taxon>
        <taxon>Pseudomonadati</taxon>
        <taxon>Pseudomonadota</taxon>
        <taxon>Alphaproteobacteria</taxon>
        <taxon>Parvularculales</taxon>
        <taxon>Parvularculaceae</taxon>
        <taxon>Aquisalinus</taxon>
    </lineage>
</organism>
<accession>A0A8J3EVH9</accession>
<evidence type="ECO:0000313" key="3">
    <source>
        <dbReference type="Proteomes" id="UP000621856"/>
    </source>
</evidence>
<dbReference type="Proteomes" id="UP000818603">
    <property type="component" value="Unassembled WGS sequence"/>
</dbReference>
<proteinExistence type="predicted"/>
<dbReference type="Proteomes" id="UP000621856">
    <property type="component" value="Unassembled WGS sequence"/>
</dbReference>
<protein>
    <submittedName>
        <fullName evidence="1">Uncharacterized protein</fullName>
    </submittedName>
</protein>
<sequence>MIGIGTASTANIASLFSSGGALPARAMAEKPEADAEPRPFLPRASKVSADQAYDTLKMMRVLEGISGKATDPQIKFDLVKRAAPAYMDDVARGLADLPLYSRDNTRSTEEKAQETFERIEVFTWALSSSLKGLADRDGFAMQIQQPLTGKDIASQLFDLMDKASEAAEENQVADSNGKAAEVRTEPKVHGPLGGVIAALNAEGGPLNDSFIASAPGIEALAARDDDFALIGQAAAVFAYAASIYIQNPDILGDDTAAETEKRLERIFIDIKSAAFSMMDLQDRNGALPSQRFDMIF</sequence>
<reference evidence="2 4" key="2">
    <citation type="submission" date="2020-02" db="EMBL/GenBank/DDBJ databases">
        <title>Genome sequence of Parvularcula flava strain NH6-79.</title>
        <authorList>
            <person name="Abdul Karim M.H."/>
            <person name="Lam M.Q."/>
            <person name="Chen S.J."/>
            <person name="Yahya A."/>
            <person name="Shahir S."/>
            <person name="Shamsir M.S."/>
            <person name="Chong C.S."/>
        </authorList>
    </citation>
    <scope>NUCLEOTIDE SEQUENCE [LARGE SCALE GENOMIC DNA]</scope>
    <source>
        <strain evidence="2 4">NH6-79</strain>
    </source>
</reference>
<evidence type="ECO:0000313" key="1">
    <source>
        <dbReference type="EMBL" id="GGI00619.1"/>
    </source>
</evidence>
<name>A0A8J3EVH9_9PROT</name>